<evidence type="ECO:0000313" key="2">
    <source>
        <dbReference type="EMBL" id="KAF2148764.1"/>
    </source>
</evidence>
<feature type="region of interest" description="Disordered" evidence="1">
    <location>
        <begin position="46"/>
        <end position="68"/>
    </location>
</feature>
<sequence length="218" mass="22638">MTALAARAVPTAPVLPMPAANQAAEFAARAAPVAAVLPIADQHEARDLHRHHPSKSKGKPKVTPTTKVAARAETPVVPFGMSQPEAPYPKGHRPPFKYSSWLYTTSPSTALDVSTVITYVPTATSPTTVYVVQNVATTAVSDAPVITVTVWDTNAVTTKPTTKAPSLLTFVTTYTDMVKRGNDGSAAPSADAGAAVADAEATGADAPAAEHEIPAFRD</sequence>
<feature type="compositionally biased region" description="Low complexity" evidence="1">
    <location>
        <begin position="184"/>
        <end position="207"/>
    </location>
</feature>
<keyword evidence="3" id="KW-1185">Reference proteome</keyword>
<dbReference type="EMBL" id="ML996092">
    <property type="protein sequence ID" value="KAF2148764.1"/>
    <property type="molecule type" value="Genomic_DNA"/>
</dbReference>
<organism evidence="2 3">
    <name type="scientific">Myriangium duriaei CBS 260.36</name>
    <dbReference type="NCBI Taxonomy" id="1168546"/>
    <lineage>
        <taxon>Eukaryota</taxon>
        <taxon>Fungi</taxon>
        <taxon>Dikarya</taxon>
        <taxon>Ascomycota</taxon>
        <taxon>Pezizomycotina</taxon>
        <taxon>Dothideomycetes</taxon>
        <taxon>Dothideomycetidae</taxon>
        <taxon>Myriangiales</taxon>
        <taxon>Myriangiaceae</taxon>
        <taxon>Myriangium</taxon>
    </lineage>
</organism>
<evidence type="ECO:0000256" key="1">
    <source>
        <dbReference type="SAM" id="MobiDB-lite"/>
    </source>
</evidence>
<dbReference type="AlphaFoldDB" id="A0A9P4IU41"/>
<feature type="region of interest" description="Disordered" evidence="1">
    <location>
        <begin position="184"/>
        <end position="218"/>
    </location>
</feature>
<proteinExistence type="predicted"/>
<feature type="compositionally biased region" description="Basic and acidic residues" evidence="1">
    <location>
        <begin position="208"/>
        <end position="218"/>
    </location>
</feature>
<evidence type="ECO:0000313" key="3">
    <source>
        <dbReference type="Proteomes" id="UP000799439"/>
    </source>
</evidence>
<feature type="compositionally biased region" description="Basic residues" evidence="1">
    <location>
        <begin position="48"/>
        <end position="60"/>
    </location>
</feature>
<comment type="caution">
    <text evidence="2">The sequence shown here is derived from an EMBL/GenBank/DDBJ whole genome shotgun (WGS) entry which is preliminary data.</text>
</comment>
<accession>A0A9P4IU41</accession>
<reference evidence="2" key="1">
    <citation type="journal article" date="2020" name="Stud. Mycol.">
        <title>101 Dothideomycetes genomes: a test case for predicting lifestyles and emergence of pathogens.</title>
        <authorList>
            <person name="Haridas S."/>
            <person name="Albert R."/>
            <person name="Binder M."/>
            <person name="Bloem J."/>
            <person name="Labutti K."/>
            <person name="Salamov A."/>
            <person name="Andreopoulos B."/>
            <person name="Baker S."/>
            <person name="Barry K."/>
            <person name="Bills G."/>
            <person name="Bluhm B."/>
            <person name="Cannon C."/>
            <person name="Castanera R."/>
            <person name="Culley D."/>
            <person name="Daum C."/>
            <person name="Ezra D."/>
            <person name="Gonzalez J."/>
            <person name="Henrissat B."/>
            <person name="Kuo A."/>
            <person name="Liang C."/>
            <person name="Lipzen A."/>
            <person name="Lutzoni F."/>
            <person name="Magnuson J."/>
            <person name="Mondo S."/>
            <person name="Nolan M."/>
            <person name="Ohm R."/>
            <person name="Pangilinan J."/>
            <person name="Park H.-J."/>
            <person name="Ramirez L."/>
            <person name="Alfaro M."/>
            <person name="Sun H."/>
            <person name="Tritt A."/>
            <person name="Yoshinaga Y."/>
            <person name="Zwiers L.-H."/>
            <person name="Turgeon B."/>
            <person name="Goodwin S."/>
            <person name="Spatafora J."/>
            <person name="Crous P."/>
            <person name="Grigoriev I."/>
        </authorList>
    </citation>
    <scope>NUCLEOTIDE SEQUENCE</scope>
    <source>
        <strain evidence="2">CBS 260.36</strain>
    </source>
</reference>
<name>A0A9P4IU41_9PEZI</name>
<protein>
    <submittedName>
        <fullName evidence="2">Uncharacterized protein</fullName>
    </submittedName>
</protein>
<gene>
    <name evidence="2" type="ORF">K461DRAFT_271380</name>
</gene>
<dbReference type="Proteomes" id="UP000799439">
    <property type="component" value="Unassembled WGS sequence"/>
</dbReference>